<dbReference type="EC" id="2.2.1.2" evidence="5 11"/>
<dbReference type="GO" id="GO:0006098">
    <property type="term" value="P:pentose-phosphate shunt"/>
    <property type="evidence" value="ECO:0007669"/>
    <property type="project" value="UniProtKB-UniRule"/>
</dbReference>
<accession>A0A7Z0D458</accession>
<dbReference type="PANTHER" id="PTHR10683:SF31">
    <property type="entry name" value="TRANSALDOLASE"/>
    <property type="match status" value="1"/>
</dbReference>
<evidence type="ECO:0000313" key="13">
    <source>
        <dbReference type="Proteomes" id="UP000539111"/>
    </source>
</evidence>
<dbReference type="GO" id="GO:0005737">
    <property type="term" value="C:cytoplasm"/>
    <property type="evidence" value="ECO:0007669"/>
    <property type="project" value="UniProtKB-SubCell"/>
</dbReference>
<dbReference type="InterPro" id="IPR004732">
    <property type="entry name" value="Transaldolase_2"/>
</dbReference>
<dbReference type="RefSeq" id="WP_179428864.1">
    <property type="nucleotide sequence ID" value="NZ_JACBZP010000001.1"/>
</dbReference>
<dbReference type="AlphaFoldDB" id="A0A7Z0D458"/>
<organism evidence="12 13">
    <name type="scientific">Spelaeicoccus albus</name>
    <dbReference type="NCBI Taxonomy" id="1280376"/>
    <lineage>
        <taxon>Bacteria</taxon>
        <taxon>Bacillati</taxon>
        <taxon>Actinomycetota</taxon>
        <taxon>Actinomycetes</taxon>
        <taxon>Micrococcales</taxon>
        <taxon>Brevibacteriaceae</taxon>
        <taxon>Spelaeicoccus</taxon>
    </lineage>
</organism>
<evidence type="ECO:0000256" key="6">
    <source>
        <dbReference type="ARBA" id="ARBA00022490"/>
    </source>
</evidence>
<evidence type="ECO:0000256" key="5">
    <source>
        <dbReference type="ARBA" id="ARBA00013151"/>
    </source>
</evidence>
<evidence type="ECO:0000313" key="12">
    <source>
        <dbReference type="EMBL" id="NYI68528.1"/>
    </source>
</evidence>
<dbReference type="UniPathway" id="UPA00115">
    <property type="reaction ID" value="UER00414"/>
</dbReference>
<evidence type="ECO:0000256" key="11">
    <source>
        <dbReference type="HAMAP-Rule" id="MF_00493"/>
    </source>
</evidence>
<comment type="pathway">
    <text evidence="3 11">Carbohydrate degradation; pentose phosphate pathway; D-glyceraldehyde 3-phosphate and beta-D-fructose 6-phosphate from D-ribose 5-phosphate and D-xylulose 5-phosphate (non-oxidative stage): step 2/3.</text>
</comment>
<evidence type="ECO:0000256" key="8">
    <source>
        <dbReference type="ARBA" id="ARBA00023126"/>
    </source>
</evidence>
<keyword evidence="6 11" id="KW-0963">Cytoplasm</keyword>
<dbReference type="GO" id="GO:0004801">
    <property type="term" value="F:transaldolase activity"/>
    <property type="evidence" value="ECO:0007669"/>
    <property type="project" value="UniProtKB-UniRule"/>
</dbReference>
<evidence type="ECO:0000256" key="9">
    <source>
        <dbReference type="ARBA" id="ARBA00023270"/>
    </source>
</evidence>
<evidence type="ECO:0000256" key="4">
    <source>
        <dbReference type="ARBA" id="ARBA00008426"/>
    </source>
</evidence>
<reference evidence="12 13" key="1">
    <citation type="submission" date="2020-07" db="EMBL/GenBank/DDBJ databases">
        <title>Sequencing the genomes of 1000 actinobacteria strains.</title>
        <authorList>
            <person name="Klenk H.-P."/>
        </authorList>
    </citation>
    <scope>NUCLEOTIDE SEQUENCE [LARGE SCALE GENOMIC DNA]</scope>
    <source>
        <strain evidence="12 13">DSM 26341</strain>
    </source>
</reference>
<dbReference type="InterPro" id="IPR013785">
    <property type="entry name" value="Aldolase_TIM"/>
</dbReference>
<dbReference type="CDD" id="cd00955">
    <property type="entry name" value="Transaldolase_like"/>
    <property type="match status" value="1"/>
</dbReference>
<evidence type="ECO:0000256" key="10">
    <source>
        <dbReference type="ARBA" id="ARBA00048810"/>
    </source>
</evidence>
<keyword evidence="13" id="KW-1185">Reference proteome</keyword>
<dbReference type="Pfam" id="PF00923">
    <property type="entry name" value="TAL_FSA"/>
    <property type="match status" value="1"/>
</dbReference>
<dbReference type="EMBL" id="JACBZP010000001">
    <property type="protein sequence ID" value="NYI68528.1"/>
    <property type="molecule type" value="Genomic_DNA"/>
</dbReference>
<comment type="caution">
    <text evidence="12">The sequence shown here is derived from an EMBL/GenBank/DDBJ whole genome shotgun (WGS) entry which is preliminary data.</text>
</comment>
<evidence type="ECO:0000256" key="2">
    <source>
        <dbReference type="ARBA" id="ARBA00004496"/>
    </source>
</evidence>
<keyword evidence="8 11" id="KW-0570">Pentose shunt</keyword>
<dbReference type="PIRSF" id="PIRSF036915">
    <property type="entry name" value="Trnald_Bac_Plnt"/>
    <property type="match status" value="1"/>
</dbReference>
<evidence type="ECO:0000256" key="1">
    <source>
        <dbReference type="ARBA" id="ARBA00003518"/>
    </source>
</evidence>
<comment type="subcellular location">
    <subcellularLocation>
        <location evidence="2 11">Cytoplasm</location>
    </subcellularLocation>
</comment>
<dbReference type="NCBIfam" id="NF002881">
    <property type="entry name" value="PRK03343.1"/>
    <property type="match status" value="1"/>
</dbReference>
<dbReference type="NCBIfam" id="TIGR00876">
    <property type="entry name" value="tal_mycobact"/>
    <property type="match status" value="1"/>
</dbReference>
<evidence type="ECO:0000256" key="7">
    <source>
        <dbReference type="ARBA" id="ARBA00022679"/>
    </source>
</evidence>
<dbReference type="Proteomes" id="UP000539111">
    <property type="component" value="Unassembled WGS sequence"/>
</dbReference>
<comment type="similarity">
    <text evidence="4 11">Belongs to the transaldolase family. Type 2 subfamily.</text>
</comment>
<keyword evidence="7 11" id="KW-0808">Transferase</keyword>
<gene>
    <name evidence="11" type="primary">tal</name>
    <name evidence="12" type="ORF">BJY26_002834</name>
</gene>
<dbReference type="HAMAP" id="MF_00493">
    <property type="entry name" value="Transaldolase_2"/>
    <property type="match status" value="1"/>
</dbReference>
<proteinExistence type="inferred from homology"/>
<sequence length="373" mass="40347">MNDNTTPLGALSAEGVSIWLDDLSRERIKSGGLRDLIDNRHVVGVTTNPTIFAKALSDGEAYTDQVRELAAAGTDVDDAVFEITTKDVADACDVFSDVAAATDGEDGKVSIEVSPKLARDTDGTIAMAKQLWDKVGRSNVFVKIPATVEGLPAITESIAQGVNVNVTLIFALDRYRKVAEAYLAGLEKAKENGLDLSKIHSVASIFISRVDTEVDKRIDASDDGAVKELRGKVGLANCRLAYQIYEELFNTPRWSVLAEAGAFKQRPLWASTGVKDDSYPDTMYITELTAPNVVNTMPEKTLVAFDDHGTLHGDAVTGTYANSNAVLDGLQTAGISYQEVMDQLEDEGLKKFDVSWDELLDSVKSELARYAGQ</sequence>
<dbReference type="InterPro" id="IPR018225">
    <property type="entry name" value="Transaldolase_AS"/>
</dbReference>
<dbReference type="SUPFAM" id="SSF51569">
    <property type="entry name" value="Aldolase"/>
    <property type="match status" value="1"/>
</dbReference>
<dbReference type="Gene3D" id="3.20.20.70">
    <property type="entry name" value="Aldolase class I"/>
    <property type="match status" value="1"/>
</dbReference>
<comment type="catalytic activity">
    <reaction evidence="10 11">
        <text>D-sedoheptulose 7-phosphate + D-glyceraldehyde 3-phosphate = D-erythrose 4-phosphate + beta-D-fructose 6-phosphate</text>
        <dbReference type="Rhea" id="RHEA:17053"/>
        <dbReference type="ChEBI" id="CHEBI:16897"/>
        <dbReference type="ChEBI" id="CHEBI:57483"/>
        <dbReference type="ChEBI" id="CHEBI:57634"/>
        <dbReference type="ChEBI" id="CHEBI:59776"/>
        <dbReference type="EC" id="2.2.1.2"/>
    </reaction>
</comment>
<protein>
    <recommendedName>
        <fullName evidence="5 11">Transaldolase</fullName>
        <ecNumber evidence="5 11">2.2.1.2</ecNumber>
    </recommendedName>
</protein>
<feature type="active site" description="Schiff-base intermediate with substrate" evidence="11">
    <location>
        <position position="143"/>
    </location>
</feature>
<dbReference type="InterPro" id="IPR001585">
    <property type="entry name" value="TAL/FSA"/>
</dbReference>
<name>A0A7Z0D458_9MICO</name>
<dbReference type="PANTHER" id="PTHR10683">
    <property type="entry name" value="TRANSALDOLASE"/>
    <property type="match status" value="1"/>
</dbReference>
<dbReference type="PROSITE" id="PS01054">
    <property type="entry name" value="TRANSALDOLASE_1"/>
    <property type="match status" value="1"/>
</dbReference>
<comment type="function">
    <text evidence="1 11">Transaldolase is important for the balance of metabolites in the pentose-phosphate pathway.</text>
</comment>
<keyword evidence="9 11" id="KW-0704">Schiff base</keyword>
<evidence type="ECO:0000256" key="3">
    <source>
        <dbReference type="ARBA" id="ARBA00004857"/>
    </source>
</evidence>
<dbReference type="GO" id="GO:0005975">
    <property type="term" value="P:carbohydrate metabolic process"/>
    <property type="evidence" value="ECO:0007669"/>
    <property type="project" value="InterPro"/>
</dbReference>